<name>K2S559_MACPH</name>
<proteinExistence type="predicted"/>
<dbReference type="AlphaFoldDB" id="K2S559"/>
<dbReference type="Proteomes" id="UP000007129">
    <property type="component" value="Unassembled WGS sequence"/>
</dbReference>
<feature type="region of interest" description="Disordered" evidence="1">
    <location>
        <begin position="29"/>
        <end position="109"/>
    </location>
</feature>
<evidence type="ECO:0000313" key="3">
    <source>
        <dbReference type="Proteomes" id="UP000007129"/>
    </source>
</evidence>
<protein>
    <submittedName>
        <fullName evidence="2">Uncharacterized protein</fullName>
    </submittedName>
</protein>
<feature type="compositionally biased region" description="Basic residues" evidence="1">
    <location>
        <begin position="35"/>
        <end position="47"/>
    </location>
</feature>
<evidence type="ECO:0000313" key="2">
    <source>
        <dbReference type="EMBL" id="EKG20122.1"/>
    </source>
</evidence>
<feature type="region of interest" description="Disordered" evidence="1">
    <location>
        <begin position="122"/>
        <end position="196"/>
    </location>
</feature>
<feature type="compositionally biased region" description="Polar residues" evidence="1">
    <location>
        <begin position="160"/>
        <end position="172"/>
    </location>
</feature>
<gene>
    <name evidence="2" type="ORF">MPH_02567</name>
</gene>
<dbReference type="InParanoid" id="K2S559"/>
<reference evidence="2 3" key="1">
    <citation type="journal article" date="2012" name="BMC Genomics">
        <title>Tools to kill: Genome of one of the most destructive plant pathogenic fungi Macrophomina phaseolina.</title>
        <authorList>
            <person name="Islam M.S."/>
            <person name="Haque M.S."/>
            <person name="Islam M.M."/>
            <person name="Emdad E.M."/>
            <person name="Halim A."/>
            <person name="Hossen Q.M.M."/>
            <person name="Hossain M.Z."/>
            <person name="Ahmed B."/>
            <person name="Rahim S."/>
            <person name="Rahman M.S."/>
            <person name="Alam M.M."/>
            <person name="Hou S."/>
            <person name="Wan X."/>
            <person name="Saito J.A."/>
            <person name="Alam M."/>
        </authorList>
    </citation>
    <scope>NUCLEOTIDE SEQUENCE [LARGE SCALE GENOMIC DNA]</scope>
    <source>
        <strain evidence="2 3">MS6</strain>
    </source>
</reference>
<feature type="compositionally biased region" description="Basic residues" evidence="1">
    <location>
        <begin position="75"/>
        <end position="85"/>
    </location>
</feature>
<sequence length="196" mass="21901">METITRLGPEAFLPMWIYRCIVDTEVRTDASTPHGKSRLQSFRHRPHTPATMQKPEDSVISRGRHFILYPGMPSHSRKRQRRRGHPSGTLFPAENPDSVQSARPASSVETGIVSTYEAVAQADNNDGPQNADQSPVTHALQPSKNATRSQEVRCPPRSVFTASNSEVESQVCNAEAQDAQERDLSFDQEQPKRIQL</sequence>
<dbReference type="VEuPathDB" id="FungiDB:MPH_02567"/>
<feature type="compositionally biased region" description="Basic and acidic residues" evidence="1">
    <location>
        <begin position="179"/>
        <end position="196"/>
    </location>
</feature>
<comment type="caution">
    <text evidence="2">The sequence shown here is derived from an EMBL/GenBank/DDBJ whole genome shotgun (WGS) entry which is preliminary data.</text>
</comment>
<feature type="compositionally biased region" description="Polar residues" evidence="1">
    <location>
        <begin position="97"/>
        <end position="109"/>
    </location>
</feature>
<organism evidence="2 3">
    <name type="scientific">Macrophomina phaseolina (strain MS6)</name>
    <name type="common">Charcoal rot fungus</name>
    <dbReference type="NCBI Taxonomy" id="1126212"/>
    <lineage>
        <taxon>Eukaryota</taxon>
        <taxon>Fungi</taxon>
        <taxon>Dikarya</taxon>
        <taxon>Ascomycota</taxon>
        <taxon>Pezizomycotina</taxon>
        <taxon>Dothideomycetes</taxon>
        <taxon>Dothideomycetes incertae sedis</taxon>
        <taxon>Botryosphaeriales</taxon>
        <taxon>Botryosphaeriaceae</taxon>
        <taxon>Macrophomina</taxon>
    </lineage>
</organism>
<dbReference type="HOGENOM" id="CLU_1390478_0_0_1"/>
<feature type="compositionally biased region" description="Polar residues" evidence="1">
    <location>
        <begin position="122"/>
        <end position="149"/>
    </location>
</feature>
<evidence type="ECO:0000256" key="1">
    <source>
        <dbReference type="SAM" id="MobiDB-lite"/>
    </source>
</evidence>
<dbReference type="EMBL" id="AHHD01000095">
    <property type="protein sequence ID" value="EKG20122.1"/>
    <property type="molecule type" value="Genomic_DNA"/>
</dbReference>
<accession>K2S559</accession>